<organism evidence="1">
    <name type="scientific">Timema douglasi</name>
    <name type="common">Walking stick</name>
    <dbReference type="NCBI Taxonomy" id="61478"/>
    <lineage>
        <taxon>Eukaryota</taxon>
        <taxon>Metazoa</taxon>
        <taxon>Ecdysozoa</taxon>
        <taxon>Arthropoda</taxon>
        <taxon>Hexapoda</taxon>
        <taxon>Insecta</taxon>
        <taxon>Pterygota</taxon>
        <taxon>Neoptera</taxon>
        <taxon>Polyneoptera</taxon>
        <taxon>Phasmatodea</taxon>
        <taxon>Timematodea</taxon>
        <taxon>Timematoidea</taxon>
        <taxon>Timematidae</taxon>
        <taxon>Timema</taxon>
    </lineage>
</organism>
<sequence length="59" mass="6621">MQFKVWQPWRYVGTNQAVRGEAGPAGMRGEWEVRQFSDIATYSSPTKSLSSTRAQLNSA</sequence>
<name>A0A7R8Z8N8_TIMDO</name>
<gene>
    <name evidence="1" type="ORF">TDIB3V08_LOCUS6574</name>
</gene>
<dbReference type="AlphaFoldDB" id="A0A7R8Z8N8"/>
<dbReference type="EMBL" id="OA567443">
    <property type="protein sequence ID" value="CAD7200353.1"/>
    <property type="molecule type" value="Genomic_DNA"/>
</dbReference>
<accession>A0A7R8Z8N8</accession>
<proteinExistence type="predicted"/>
<reference evidence="1" key="1">
    <citation type="submission" date="2020-11" db="EMBL/GenBank/DDBJ databases">
        <authorList>
            <person name="Tran Van P."/>
        </authorList>
    </citation>
    <scope>NUCLEOTIDE SEQUENCE</scope>
</reference>
<protein>
    <submittedName>
        <fullName evidence="1">Uncharacterized protein</fullName>
    </submittedName>
</protein>
<evidence type="ECO:0000313" key="1">
    <source>
        <dbReference type="EMBL" id="CAD7200353.1"/>
    </source>
</evidence>